<dbReference type="EMBL" id="PQXN01000256">
    <property type="protein sequence ID" value="TGO47957.1"/>
    <property type="molecule type" value="Genomic_DNA"/>
</dbReference>
<comment type="caution">
    <text evidence="1">The sequence shown here is derived from an EMBL/GenBank/DDBJ whole genome shotgun (WGS) entry which is preliminary data.</text>
</comment>
<protein>
    <submittedName>
        <fullName evidence="1">Uncharacterized protein</fullName>
    </submittedName>
</protein>
<gene>
    <name evidence="1" type="ORF">BCON_0257g00190</name>
</gene>
<dbReference type="Proteomes" id="UP000297527">
    <property type="component" value="Unassembled WGS sequence"/>
</dbReference>
<organism evidence="1 2">
    <name type="scientific">Botryotinia convoluta</name>
    <dbReference type="NCBI Taxonomy" id="54673"/>
    <lineage>
        <taxon>Eukaryota</taxon>
        <taxon>Fungi</taxon>
        <taxon>Dikarya</taxon>
        <taxon>Ascomycota</taxon>
        <taxon>Pezizomycotina</taxon>
        <taxon>Leotiomycetes</taxon>
        <taxon>Helotiales</taxon>
        <taxon>Sclerotiniaceae</taxon>
        <taxon>Botryotinia</taxon>
    </lineage>
</organism>
<evidence type="ECO:0000313" key="1">
    <source>
        <dbReference type="EMBL" id="TGO47957.1"/>
    </source>
</evidence>
<keyword evidence="2" id="KW-1185">Reference proteome</keyword>
<name>A0A4Z1HSX0_9HELO</name>
<dbReference type="AlphaFoldDB" id="A0A4Z1HSX0"/>
<sequence>MDGLPTPQPRSPYIDTEKLSWEVDENEDEDEDNYAKAAYTVNTYLALGYLLKLNVWGTDINSIKDPS</sequence>
<reference evidence="1 2" key="1">
    <citation type="submission" date="2017-12" db="EMBL/GenBank/DDBJ databases">
        <title>Comparative genomics of Botrytis spp.</title>
        <authorList>
            <person name="Valero-Jimenez C.A."/>
            <person name="Tapia P."/>
            <person name="Veloso J."/>
            <person name="Silva-Moreno E."/>
            <person name="Staats M."/>
            <person name="Valdes J.H."/>
            <person name="Van Kan J.A.L."/>
        </authorList>
    </citation>
    <scope>NUCLEOTIDE SEQUENCE [LARGE SCALE GENOMIC DNA]</scope>
    <source>
        <strain evidence="1 2">MUCL11595</strain>
    </source>
</reference>
<proteinExistence type="predicted"/>
<accession>A0A4Z1HSX0</accession>
<evidence type="ECO:0000313" key="2">
    <source>
        <dbReference type="Proteomes" id="UP000297527"/>
    </source>
</evidence>